<dbReference type="Pfam" id="PF06985">
    <property type="entry name" value="HET"/>
    <property type="match status" value="1"/>
</dbReference>
<evidence type="ECO:0000313" key="2">
    <source>
        <dbReference type="EMBL" id="KAF2649939.1"/>
    </source>
</evidence>
<dbReference type="OrthoDB" id="5362512at2759"/>
<dbReference type="PANTHER" id="PTHR33112:SF16">
    <property type="entry name" value="HETEROKARYON INCOMPATIBILITY DOMAIN-CONTAINING PROTEIN"/>
    <property type="match status" value="1"/>
</dbReference>
<dbReference type="AlphaFoldDB" id="A0A6A6SQG5"/>
<dbReference type="Proteomes" id="UP000799324">
    <property type="component" value="Unassembled WGS sequence"/>
</dbReference>
<evidence type="ECO:0000259" key="1">
    <source>
        <dbReference type="Pfam" id="PF06985"/>
    </source>
</evidence>
<name>A0A6A6SQG5_9PLEO</name>
<sequence length="608" mass="69580">MPVPGDATDCRFCGLLYEIGHRMIQHSPTSYEAEDNREWEFEFHPFFTRHPIAFTRYGPVDRLKCAVYHASDEEIPEGSPFFNCRKFRHMHEDTASEECLAFAATLFRDCYSSHLVCGQSNLPVLPSRVLRIPDDPQSSGIRLLDSRGQRGIYAALSHCWGKPPTLRTTKYTLDRYHQWGIHWLSLPKTFQDAVALCRALGFSYLWIDALCILQDSRSDWETESARMRDVYEGATLVIGASMASSDDDGFLGKRPGHFRAKGEPLARRAWTYQERFLSRRYMSFTSQELRWRCLEGIRCECGLLENIPPNCNPPFEPTLYTIKDYTNRKLTNLFDRLPAISAIAKTFQDRIQDAYLAGLWRQDIRQGLLWRSAPSGRKLIAGQGYRAPSWSWASIDGSISYDLNVHRLDMSVNVIDAQCTPLGTDPTGEISTGYLIVESFLLKATICLPCPEATSVHLEWRLWDMEGTTPVRLEWRSSGMENSQSIPAIMHQDCQLESLRMKVSTDSYITAKRATVEDDFLCKESNRLDEGASQKVAQVEAHVWCLLFGRTTRTSIYQDADVAGRWVGLVLTESENYTGRYVRIGWLWIETRDMQVPTDDMRKTITIV</sequence>
<keyword evidence="3" id="KW-1185">Reference proteome</keyword>
<accession>A0A6A6SQG5</accession>
<feature type="domain" description="Heterokaryon incompatibility" evidence="1">
    <location>
        <begin position="153"/>
        <end position="257"/>
    </location>
</feature>
<gene>
    <name evidence="2" type="ORF">K491DRAFT_639987</name>
</gene>
<organism evidence="2 3">
    <name type="scientific">Lophiostoma macrostomum CBS 122681</name>
    <dbReference type="NCBI Taxonomy" id="1314788"/>
    <lineage>
        <taxon>Eukaryota</taxon>
        <taxon>Fungi</taxon>
        <taxon>Dikarya</taxon>
        <taxon>Ascomycota</taxon>
        <taxon>Pezizomycotina</taxon>
        <taxon>Dothideomycetes</taxon>
        <taxon>Pleosporomycetidae</taxon>
        <taxon>Pleosporales</taxon>
        <taxon>Lophiostomataceae</taxon>
        <taxon>Lophiostoma</taxon>
    </lineage>
</organism>
<dbReference type="InterPro" id="IPR010730">
    <property type="entry name" value="HET"/>
</dbReference>
<dbReference type="PANTHER" id="PTHR33112">
    <property type="entry name" value="DOMAIN PROTEIN, PUTATIVE-RELATED"/>
    <property type="match status" value="1"/>
</dbReference>
<proteinExistence type="predicted"/>
<evidence type="ECO:0000313" key="3">
    <source>
        <dbReference type="Proteomes" id="UP000799324"/>
    </source>
</evidence>
<dbReference type="EMBL" id="MU004473">
    <property type="protein sequence ID" value="KAF2649939.1"/>
    <property type="molecule type" value="Genomic_DNA"/>
</dbReference>
<reference evidence="2" key="1">
    <citation type="journal article" date="2020" name="Stud. Mycol.">
        <title>101 Dothideomycetes genomes: a test case for predicting lifestyles and emergence of pathogens.</title>
        <authorList>
            <person name="Haridas S."/>
            <person name="Albert R."/>
            <person name="Binder M."/>
            <person name="Bloem J."/>
            <person name="Labutti K."/>
            <person name="Salamov A."/>
            <person name="Andreopoulos B."/>
            <person name="Baker S."/>
            <person name="Barry K."/>
            <person name="Bills G."/>
            <person name="Bluhm B."/>
            <person name="Cannon C."/>
            <person name="Castanera R."/>
            <person name="Culley D."/>
            <person name="Daum C."/>
            <person name="Ezra D."/>
            <person name="Gonzalez J."/>
            <person name="Henrissat B."/>
            <person name="Kuo A."/>
            <person name="Liang C."/>
            <person name="Lipzen A."/>
            <person name="Lutzoni F."/>
            <person name="Magnuson J."/>
            <person name="Mondo S."/>
            <person name="Nolan M."/>
            <person name="Ohm R."/>
            <person name="Pangilinan J."/>
            <person name="Park H.-J."/>
            <person name="Ramirez L."/>
            <person name="Alfaro M."/>
            <person name="Sun H."/>
            <person name="Tritt A."/>
            <person name="Yoshinaga Y."/>
            <person name="Zwiers L.-H."/>
            <person name="Turgeon B."/>
            <person name="Goodwin S."/>
            <person name="Spatafora J."/>
            <person name="Crous P."/>
            <person name="Grigoriev I."/>
        </authorList>
    </citation>
    <scope>NUCLEOTIDE SEQUENCE</scope>
    <source>
        <strain evidence="2">CBS 122681</strain>
    </source>
</reference>
<protein>
    <submittedName>
        <fullName evidence="2">HET-domain-containing protein</fullName>
    </submittedName>
</protein>